<gene>
    <name evidence="1" type="ORF">SGGMMB4_04690</name>
</gene>
<evidence type="ECO:0000313" key="1">
    <source>
        <dbReference type="EMBL" id="CRL46241.1"/>
    </source>
</evidence>
<accession>A0A193QM50</accession>
<protein>
    <submittedName>
        <fullName evidence="1">Uncharacterized protein</fullName>
    </submittedName>
</protein>
<organism evidence="1 2">
    <name type="scientific">Sodalis glossinidius (strain morsitans)</name>
    <dbReference type="NCBI Taxonomy" id="343509"/>
    <lineage>
        <taxon>Bacteria</taxon>
        <taxon>Pseudomonadati</taxon>
        <taxon>Pseudomonadota</taxon>
        <taxon>Gammaproteobacteria</taxon>
        <taxon>Enterobacterales</taxon>
        <taxon>Bruguierivoracaceae</taxon>
        <taxon>Sodalis</taxon>
    </lineage>
</organism>
<proteinExistence type="predicted"/>
<dbReference type="Proteomes" id="UP000245838">
    <property type="component" value="Chromosome sggmmb4_Chromosome"/>
</dbReference>
<reference evidence="1 2" key="1">
    <citation type="submission" date="2015-05" db="EMBL/GenBank/DDBJ databases">
        <authorList>
            <person name="Goodhead I."/>
        </authorList>
    </citation>
    <scope>NUCLEOTIDE SEQUENCE [LARGE SCALE GENOMIC DNA]</scope>
    <source>
        <strain evidence="2">morsitans</strain>
    </source>
</reference>
<name>A0A193QM50_SODGM</name>
<sequence>MMQLNKPRITTFNHPNFGEMVAVTDGSNNINDSRYLMSVDICPYDDKRQWYINQPFPI</sequence>
<evidence type="ECO:0000313" key="2">
    <source>
        <dbReference type="Proteomes" id="UP000245838"/>
    </source>
</evidence>
<dbReference type="AlphaFoldDB" id="A0A193QM50"/>
<dbReference type="EMBL" id="LN854557">
    <property type="protein sequence ID" value="CRL46241.1"/>
    <property type="molecule type" value="Genomic_DNA"/>
</dbReference>